<dbReference type="AlphaFoldDB" id="A0A6P5WX77"/>
<protein>
    <submittedName>
        <fullName evidence="4">Uncharacterized protein LOC111277924</fullName>
    </submittedName>
</protein>
<dbReference type="Pfam" id="PF23247">
    <property type="entry name" value="LRR_RPS2"/>
    <property type="match status" value="1"/>
</dbReference>
<evidence type="ECO:0000313" key="3">
    <source>
        <dbReference type="Proteomes" id="UP000515121"/>
    </source>
</evidence>
<reference evidence="4" key="1">
    <citation type="submission" date="2025-08" db="UniProtKB">
        <authorList>
            <consortium name="RefSeq"/>
        </authorList>
    </citation>
    <scope>IDENTIFICATION</scope>
    <source>
        <tissue evidence="4">Fruit stalk</tissue>
    </source>
</reference>
<keyword evidence="1" id="KW-0611">Plant defense</keyword>
<sequence>MHLWKEKERCPKLKYNLVPSSVSFHNLVTLEVQGCDGIIKLVAYSTAKSLVQLKEMKICLCENIEEIIQGSGDDEDEVKDEISFPQLNLLELIGLSKLESFCSSGNYTFGFPSLLTVILENCPKMKMFSQGDSNTPFLHKVRLQKWENDERWEGNLNSTIQQLFKEKNSTIEEVQNYIED</sequence>
<dbReference type="RefSeq" id="XP_022720096.1">
    <property type="nucleotide sequence ID" value="XM_022864361.1"/>
</dbReference>
<accession>A0A6P5WX77</accession>
<proteinExistence type="predicted"/>
<evidence type="ECO:0000259" key="2">
    <source>
        <dbReference type="Pfam" id="PF23247"/>
    </source>
</evidence>
<keyword evidence="3" id="KW-1185">Reference proteome</keyword>
<dbReference type="KEGG" id="dzi:111277924"/>
<dbReference type="InterPro" id="IPR057135">
    <property type="entry name" value="At4g27190-like_LRR"/>
</dbReference>
<feature type="domain" description="Disease resistance protein At4g27190-like leucine-rich repeats" evidence="2">
    <location>
        <begin position="18"/>
        <end position="126"/>
    </location>
</feature>
<organism evidence="3 4">
    <name type="scientific">Durio zibethinus</name>
    <name type="common">Durian</name>
    <dbReference type="NCBI Taxonomy" id="66656"/>
    <lineage>
        <taxon>Eukaryota</taxon>
        <taxon>Viridiplantae</taxon>
        <taxon>Streptophyta</taxon>
        <taxon>Embryophyta</taxon>
        <taxon>Tracheophyta</taxon>
        <taxon>Spermatophyta</taxon>
        <taxon>Magnoliopsida</taxon>
        <taxon>eudicotyledons</taxon>
        <taxon>Gunneridae</taxon>
        <taxon>Pentapetalae</taxon>
        <taxon>rosids</taxon>
        <taxon>malvids</taxon>
        <taxon>Malvales</taxon>
        <taxon>Malvaceae</taxon>
        <taxon>Helicteroideae</taxon>
        <taxon>Durio</taxon>
    </lineage>
</organism>
<evidence type="ECO:0000313" key="4">
    <source>
        <dbReference type="RefSeq" id="XP_022720096.1"/>
    </source>
</evidence>
<evidence type="ECO:0000256" key="1">
    <source>
        <dbReference type="ARBA" id="ARBA00022821"/>
    </source>
</evidence>
<dbReference type="Proteomes" id="UP000515121">
    <property type="component" value="Unplaced"/>
</dbReference>
<dbReference type="GeneID" id="111277924"/>
<dbReference type="Gene3D" id="3.80.10.10">
    <property type="entry name" value="Ribonuclease Inhibitor"/>
    <property type="match status" value="1"/>
</dbReference>
<dbReference type="PANTHER" id="PTHR33463:SF136">
    <property type="entry name" value="NB-ARC DOMAIN-CONTAINING PROTEIN"/>
    <property type="match status" value="1"/>
</dbReference>
<dbReference type="SUPFAM" id="SSF52047">
    <property type="entry name" value="RNI-like"/>
    <property type="match status" value="1"/>
</dbReference>
<dbReference type="PANTHER" id="PTHR33463">
    <property type="entry name" value="NB-ARC DOMAIN-CONTAINING PROTEIN-RELATED"/>
    <property type="match status" value="1"/>
</dbReference>
<dbReference type="InterPro" id="IPR032675">
    <property type="entry name" value="LRR_dom_sf"/>
</dbReference>
<gene>
    <name evidence="4" type="primary">LOC111277924</name>
</gene>
<name>A0A6P5WX77_DURZI</name>
<dbReference type="InterPro" id="IPR050905">
    <property type="entry name" value="Plant_NBS-LRR"/>
</dbReference>
<dbReference type="OrthoDB" id="1898799at2759"/>